<organism evidence="4 5">
    <name type="scientific">Streblomastix strix</name>
    <dbReference type="NCBI Taxonomy" id="222440"/>
    <lineage>
        <taxon>Eukaryota</taxon>
        <taxon>Metamonada</taxon>
        <taxon>Preaxostyla</taxon>
        <taxon>Oxymonadida</taxon>
        <taxon>Streblomastigidae</taxon>
        <taxon>Streblomastix</taxon>
    </lineage>
</organism>
<dbReference type="AlphaFoldDB" id="A0A5J4U8T1"/>
<protein>
    <recommendedName>
        <fullName evidence="3">Bromo domain-containing protein</fullName>
    </recommendedName>
</protein>
<evidence type="ECO:0000256" key="1">
    <source>
        <dbReference type="ARBA" id="ARBA00023117"/>
    </source>
</evidence>
<dbReference type="PRINTS" id="PR00503">
    <property type="entry name" value="BROMODOMAIN"/>
</dbReference>
<dbReference type="InterPro" id="IPR036427">
    <property type="entry name" value="Bromodomain-like_sf"/>
</dbReference>
<feature type="domain" description="Bromo" evidence="3">
    <location>
        <begin position="13"/>
        <end position="84"/>
    </location>
</feature>
<dbReference type="OrthoDB" id="6017at2759"/>
<dbReference type="PANTHER" id="PTHR45750:SF3">
    <property type="entry name" value="HISTONE ACETYLTRANSFERASE"/>
    <property type="match status" value="1"/>
</dbReference>
<dbReference type="GO" id="GO:0000123">
    <property type="term" value="C:histone acetyltransferase complex"/>
    <property type="evidence" value="ECO:0007669"/>
    <property type="project" value="TreeGrafter"/>
</dbReference>
<dbReference type="InterPro" id="IPR001487">
    <property type="entry name" value="Bromodomain"/>
</dbReference>
<reference evidence="4 5" key="1">
    <citation type="submission" date="2019-03" db="EMBL/GenBank/DDBJ databases">
        <title>Single cell metagenomics reveals metabolic interactions within the superorganism composed of flagellate Streblomastix strix and complex community of Bacteroidetes bacteria on its surface.</title>
        <authorList>
            <person name="Treitli S.C."/>
            <person name="Kolisko M."/>
            <person name="Husnik F."/>
            <person name="Keeling P."/>
            <person name="Hampl V."/>
        </authorList>
    </citation>
    <scope>NUCLEOTIDE SEQUENCE [LARGE SCALE GENOMIC DNA]</scope>
    <source>
        <strain evidence="4">ST1C</strain>
    </source>
</reference>
<dbReference type="PROSITE" id="PS50014">
    <property type="entry name" value="BROMODOMAIN_2"/>
    <property type="match status" value="1"/>
</dbReference>
<dbReference type="Pfam" id="PF00439">
    <property type="entry name" value="Bromodomain"/>
    <property type="match status" value="1"/>
</dbReference>
<evidence type="ECO:0000313" key="4">
    <source>
        <dbReference type="EMBL" id="KAA6366624.1"/>
    </source>
</evidence>
<dbReference type="InterPro" id="IPR037800">
    <property type="entry name" value="GCN5"/>
</dbReference>
<comment type="caution">
    <text evidence="4">The sequence shown here is derived from an EMBL/GenBank/DDBJ whole genome shotgun (WGS) entry which is preliminary data.</text>
</comment>
<feature type="non-terminal residue" evidence="4">
    <location>
        <position position="1"/>
    </location>
</feature>
<keyword evidence="1 2" id="KW-0103">Bromodomain</keyword>
<dbReference type="GO" id="GO:0010484">
    <property type="term" value="F:histone H3 acetyltransferase activity"/>
    <property type="evidence" value="ECO:0007669"/>
    <property type="project" value="TreeGrafter"/>
</dbReference>
<evidence type="ECO:0000259" key="3">
    <source>
        <dbReference type="PROSITE" id="PS50014"/>
    </source>
</evidence>
<dbReference type="Proteomes" id="UP000324800">
    <property type="component" value="Unassembled WGS sequence"/>
</dbReference>
<name>A0A5J4U8T1_9EUKA</name>
<dbReference type="SUPFAM" id="SSF47370">
    <property type="entry name" value="Bromodomain"/>
    <property type="match status" value="1"/>
</dbReference>
<dbReference type="PANTHER" id="PTHR45750">
    <property type="entry name" value="GH11602P"/>
    <property type="match status" value="1"/>
</dbReference>
<gene>
    <name evidence="4" type="ORF">EZS28_037848</name>
</gene>
<dbReference type="Gene3D" id="1.20.920.10">
    <property type="entry name" value="Bromodomain-like"/>
    <property type="match status" value="1"/>
</dbReference>
<dbReference type="SMART" id="SM00297">
    <property type="entry name" value="BROMO"/>
    <property type="match status" value="1"/>
</dbReference>
<accession>A0A5J4U8T1</accession>
<dbReference type="GO" id="GO:0045944">
    <property type="term" value="P:positive regulation of transcription by RNA polymerase II"/>
    <property type="evidence" value="ECO:0007669"/>
    <property type="project" value="TreeGrafter"/>
</dbReference>
<evidence type="ECO:0000313" key="5">
    <source>
        <dbReference type="Proteomes" id="UP000324800"/>
    </source>
</evidence>
<dbReference type="EMBL" id="SNRW01019174">
    <property type="protein sequence ID" value="KAA6366624.1"/>
    <property type="molecule type" value="Genomic_DNA"/>
</dbReference>
<evidence type="ECO:0000256" key="2">
    <source>
        <dbReference type="PROSITE-ProRule" id="PRU00035"/>
    </source>
</evidence>
<proteinExistence type="predicted"/>
<sequence length="117" mass="14147">LHVIFWKIYIELTKELFIWPFIQPVDRITTHEYYTLIRDPIDMTVIKARLKSETFYITPLIFRADLMRMAENALQFNSRVSIYFHAALNLKNSLEEKLTQVNWPEEQYDEEDEDSED</sequence>